<dbReference type="Pfam" id="PF01584">
    <property type="entry name" value="CheW"/>
    <property type="match status" value="1"/>
</dbReference>
<dbReference type="GO" id="GO:0007165">
    <property type="term" value="P:signal transduction"/>
    <property type="evidence" value="ECO:0007669"/>
    <property type="project" value="InterPro"/>
</dbReference>
<dbReference type="GO" id="GO:0006935">
    <property type="term" value="P:chemotaxis"/>
    <property type="evidence" value="ECO:0007669"/>
    <property type="project" value="InterPro"/>
</dbReference>
<dbReference type="InterPro" id="IPR002545">
    <property type="entry name" value="CheW-lke_dom"/>
</dbReference>
<dbReference type="Gene3D" id="2.30.30.40">
    <property type="entry name" value="SH3 Domains"/>
    <property type="match status" value="1"/>
</dbReference>
<evidence type="ECO:0000313" key="2">
    <source>
        <dbReference type="EMBL" id="KUG27179.1"/>
    </source>
</evidence>
<dbReference type="InterPro" id="IPR036061">
    <property type="entry name" value="CheW-like_dom_sf"/>
</dbReference>
<dbReference type="InterPro" id="IPR039315">
    <property type="entry name" value="CheW"/>
</dbReference>
<dbReference type="PANTHER" id="PTHR22617">
    <property type="entry name" value="CHEMOTAXIS SENSOR HISTIDINE KINASE-RELATED"/>
    <property type="match status" value="1"/>
</dbReference>
<reference evidence="2" key="1">
    <citation type="journal article" date="2015" name="Proc. Natl. Acad. Sci. U.S.A.">
        <title>Networks of energetic and metabolic interactions define dynamics in microbial communities.</title>
        <authorList>
            <person name="Embree M."/>
            <person name="Liu J.K."/>
            <person name="Al-Bassam M.M."/>
            <person name="Zengler K."/>
        </authorList>
    </citation>
    <scope>NUCLEOTIDE SEQUENCE</scope>
</reference>
<name>A0A0W8G1X8_9ZZZZ</name>
<comment type="caution">
    <text evidence="2">The sequence shown here is derived from an EMBL/GenBank/DDBJ whole genome shotgun (WGS) entry which is preliminary data.</text>
</comment>
<dbReference type="EMBL" id="LNQE01000355">
    <property type="protein sequence ID" value="KUG27179.1"/>
    <property type="molecule type" value="Genomic_DNA"/>
</dbReference>
<dbReference type="PROSITE" id="PS50851">
    <property type="entry name" value="CHEW"/>
    <property type="match status" value="1"/>
</dbReference>
<protein>
    <submittedName>
        <fullName evidence="2">Positive regulator of chea protein activity (Chew)</fullName>
    </submittedName>
</protein>
<accession>A0A0W8G1X8</accession>
<dbReference type="GO" id="GO:0005829">
    <property type="term" value="C:cytosol"/>
    <property type="evidence" value="ECO:0007669"/>
    <property type="project" value="TreeGrafter"/>
</dbReference>
<gene>
    <name evidence="2" type="ORF">ASZ90_002973</name>
</gene>
<dbReference type="SUPFAM" id="SSF50341">
    <property type="entry name" value="CheW-like"/>
    <property type="match status" value="1"/>
</dbReference>
<evidence type="ECO:0000259" key="1">
    <source>
        <dbReference type="PROSITE" id="PS50851"/>
    </source>
</evidence>
<dbReference type="Gene3D" id="2.40.50.180">
    <property type="entry name" value="CheA-289, Domain 4"/>
    <property type="match status" value="1"/>
</dbReference>
<dbReference type="SMART" id="SM00260">
    <property type="entry name" value="CheW"/>
    <property type="match status" value="1"/>
</dbReference>
<dbReference type="PANTHER" id="PTHR22617:SF23">
    <property type="entry name" value="CHEMOTAXIS PROTEIN CHEW"/>
    <property type="match status" value="1"/>
</dbReference>
<organism evidence="2">
    <name type="scientific">hydrocarbon metagenome</name>
    <dbReference type="NCBI Taxonomy" id="938273"/>
    <lineage>
        <taxon>unclassified sequences</taxon>
        <taxon>metagenomes</taxon>
        <taxon>ecological metagenomes</taxon>
    </lineage>
</organism>
<proteinExistence type="predicted"/>
<feature type="domain" description="CheW-like" evidence="1">
    <location>
        <begin position="95"/>
        <end position="235"/>
    </location>
</feature>
<dbReference type="AlphaFoldDB" id="A0A0W8G1X8"/>
<sequence>MSKKLEEYFRNAVVVPGEEAAREGFTETERAFLEKYLGVGYEAALEARGLSQPARVETVTGPAGTAAGPGAVSPDRESDLGETARFEAGLRDAQELQLVGFAVGGQDFAVPIELVQEVLRGAAPTKIPAAPSYLAGIMNLRGRVTPLVNLGTILGLDCDACGQGRFVIVCRAAGMRLGLMVEAMAAMHRASADRVEWGIEAQVGVGAQYLIGLLKHDGRLIKIISIDSLFQKVLKS</sequence>